<accession>A0A841EAB1</accession>
<evidence type="ECO:0000313" key="1">
    <source>
        <dbReference type="EMBL" id="MBB5998249.1"/>
    </source>
</evidence>
<reference evidence="1 2" key="1">
    <citation type="submission" date="2020-08" db="EMBL/GenBank/DDBJ databases">
        <title>Sequencing the genomes of 1000 actinobacteria strains.</title>
        <authorList>
            <person name="Klenk H.-P."/>
        </authorList>
    </citation>
    <scope>NUCLEOTIDE SEQUENCE [LARGE SCALE GENOMIC DNA]</scope>
    <source>
        <strain evidence="1 2">DSM 44593</strain>
    </source>
</reference>
<dbReference type="Gene3D" id="3.40.50.620">
    <property type="entry name" value="HUPs"/>
    <property type="match status" value="1"/>
</dbReference>
<protein>
    <submittedName>
        <fullName evidence="1">Uncharacterized protein</fullName>
    </submittedName>
</protein>
<name>A0A841EAB1_9ACTN</name>
<dbReference type="SUPFAM" id="SSF52402">
    <property type="entry name" value="Adenine nucleotide alpha hydrolases-like"/>
    <property type="match status" value="1"/>
</dbReference>
<gene>
    <name evidence="1" type="ORF">HNR25_002000</name>
</gene>
<keyword evidence="2" id="KW-1185">Reference proteome</keyword>
<organism evidence="1 2">
    <name type="scientific">Streptomonospora salina</name>
    <dbReference type="NCBI Taxonomy" id="104205"/>
    <lineage>
        <taxon>Bacteria</taxon>
        <taxon>Bacillati</taxon>
        <taxon>Actinomycetota</taxon>
        <taxon>Actinomycetes</taxon>
        <taxon>Streptosporangiales</taxon>
        <taxon>Nocardiopsidaceae</taxon>
        <taxon>Streptomonospora</taxon>
    </lineage>
</organism>
<sequence length="415" mass="45550">MHDWNERVTLLFSAGARPLKPAQELTLAELLLANRFPPSLFQAYAVPGDGSLKPIPTTLTPGQVPEDHTILLQCMRNTDIDALRPTEVATVHHVEEPTTALLDLHYADDDKSPEHRAHLVDDAAMREIVFGKIADFLAHHEIPLPVVAGISGGGDSSSLVQGMRRYTAEHGLDPSAITCFTLVMEPLWPESAAQRARALCADAGFEHVVLYPEDTAALLGMSGSPHTLWGEFERKYGADSSHFFGTFFVNLVGRALCAERAAGHLLVGYQREDVMAELLFLLMNGRRPLPFPRRRTGEVEVLMPVWDVPKSLLDACYPSVSESNYAERVDSTAVRRSSIYYLAHCLDALVPQMSLSLMSGIKSLMDATGGWQELSHVGATPLLQTGHGNTPEQSTMVELLMEHFPHWDSAASAPQ</sequence>
<dbReference type="InterPro" id="IPR014729">
    <property type="entry name" value="Rossmann-like_a/b/a_fold"/>
</dbReference>
<dbReference type="EMBL" id="JACHLY010000001">
    <property type="protein sequence ID" value="MBB5998249.1"/>
    <property type="molecule type" value="Genomic_DNA"/>
</dbReference>
<proteinExistence type="predicted"/>
<dbReference type="RefSeq" id="WP_184634355.1">
    <property type="nucleotide sequence ID" value="NZ_BAABKT010000037.1"/>
</dbReference>
<dbReference type="AlphaFoldDB" id="A0A841EAB1"/>
<evidence type="ECO:0000313" key="2">
    <source>
        <dbReference type="Proteomes" id="UP000578077"/>
    </source>
</evidence>
<comment type="caution">
    <text evidence="1">The sequence shown here is derived from an EMBL/GenBank/DDBJ whole genome shotgun (WGS) entry which is preliminary data.</text>
</comment>
<dbReference type="Proteomes" id="UP000578077">
    <property type="component" value="Unassembled WGS sequence"/>
</dbReference>